<comment type="subcellular location">
    <subcellularLocation>
        <location evidence="1">Membrane</location>
        <topology evidence="1">Single-pass membrane protein</topology>
    </subcellularLocation>
</comment>
<reference evidence="10" key="1">
    <citation type="journal article" date="2023" name="Mol. Phylogenet. Evol.">
        <title>Genome-scale phylogeny and comparative genomics of the fungal order Sordariales.</title>
        <authorList>
            <person name="Hensen N."/>
            <person name="Bonometti L."/>
            <person name="Westerberg I."/>
            <person name="Brannstrom I.O."/>
            <person name="Guillou S."/>
            <person name="Cros-Aarteil S."/>
            <person name="Calhoun S."/>
            <person name="Haridas S."/>
            <person name="Kuo A."/>
            <person name="Mondo S."/>
            <person name="Pangilinan J."/>
            <person name="Riley R."/>
            <person name="LaButti K."/>
            <person name="Andreopoulos B."/>
            <person name="Lipzen A."/>
            <person name="Chen C."/>
            <person name="Yan M."/>
            <person name="Daum C."/>
            <person name="Ng V."/>
            <person name="Clum A."/>
            <person name="Steindorff A."/>
            <person name="Ohm R.A."/>
            <person name="Martin F."/>
            <person name="Silar P."/>
            <person name="Natvig D.O."/>
            <person name="Lalanne C."/>
            <person name="Gautier V."/>
            <person name="Ament-Velasquez S.L."/>
            <person name="Kruys A."/>
            <person name="Hutchinson M.I."/>
            <person name="Powell A.J."/>
            <person name="Barry K."/>
            <person name="Miller A.N."/>
            <person name="Grigoriev I.V."/>
            <person name="Debuchy R."/>
            <person name="Gladieux P."/>
            <person name="Hiltunen Thoren M."/>
            <person name="Johannesson H."/>
        </authorList>
    </citation>
    <scope>NUCLEOTIDE SEQUENCE</scope>
    <source>
        <strain evidence="10">CBS 626.80</strain>
    </source>
</reference>
<keyword evidence="6" id="KW-0325">Glycoprotein</keyword>
<dbReference type="Gene3D" id="3.50.4.10">
    <property type="entry name" value="Hepatocyte Growth Factor"/>
    <property type="match status" value="1"/>
</dbReference>
<dbReference type="Proteomes" id="UP001303222">
    <property type="component" value="Unassembled WGS sequence"/>
</dbReference>
<keyword evidence="3 8" id="KW-0732">Signal</keyword>
<dbReference type="SMART" id="SM00321">
    <property type="entry name" value="WSC"/>
    <property type="match status" value="2"/>
</dbReference>
<feature type="domain" description="WSC" evidence="9">
    <location>
        <begin position="41"/>
        <end position="155"/>
    </location>
</feature>
<comment type="caution">
    <text evidence="10">The sequence shown here is derived from an EMBL/GenBank/DDBJ whole genome shotgun (WGS) entry which is preliminary data.</text>
</comment>
<dbReference type="AlphaFoldDB" id="A0AAN6SHB3"/>
<evidence type="ECO:0000313" key="10">
    <source>
        <dbReference type="EMBL" id="KAK3954332.1"/>
    </source>
</evidence>
<feature type="region of interest" description="Disordered" evidence="7">
    <location>
        <begin position="1214"/>
        <end position="1260"/>
    </location>
</feature>
<feature type="compositionally biased region" description="Acidic residues" evidence="7">
    <location>
        <begin position="1117"/>
        <end position="1131"/>
    </location>
</feature>
<evidence type="ECO:0000256" key="3">
    <source>
        <dbReference type="ARBA" id="ARBA00022729"/>
    </source>
</evidence>
<keyword evidence="5" id="KW-0472">Membrane</keyword>
<evidence type="ECO:0000256" key="6">
    <source>
        <dbReference type="ARBA" id="ARBA00023180"/>
    </source>
</evidence>
<dbReference type="Pfam" id="PF14295">
    <property type="entry name" value="PAN_4"/>
    <property type="match status" value="1"/>
</dbReference>
<feature type="region of interest" description="Disordered" evidence="7">
    <location>
        <begin position="559"/>
        <end position="620"/>
    </location>
</feature>
<evidence type="ECO:0000256" key="2">
    <source>
        <dbReference type="ARBA" id="ARBA00022692"/>
    </source>
</evidence>
<dbReference type="EMBL" id="MU859091">
    <property type="protein sequence ID" value="KAK3954332.1"/>
    <property type="molecule type" value="Genomic_DNA"/>
</dbReference>
<evidence type="ECO:0000256" key="5">
    <source>
        <dbReference type="ARBA" id="ARBA00023136"/>
    </source>
</evidence>
<keyword evidence="2" id="KW-0812">Transmembrane</keyword>
<proteinExistence type="predicted"/>
<dbReference type="PANTHER" id="PTHR24269:SF16">
    <property type="entry name" value="PROTEIN SLG1"/>
    <property type="match status" value="1"/>
</dbReference>
<feature type="compositionally biased region" description="Gly residues" evidence="7">
    <location>
        <begin position="559"/>
        <end position="612"/>
    </location>
</feature>
<feature type="region of interest" description="Disordered" evidence="7">
    <location>
        <begin position="929"/>
        <end position="965"/>
    </location>
</feature>
<gene>
    <name evidence="10" type="ORF">QBC32DRAFT_384720</name>
</gene>
<dbReference type="PROSITE" id="PS51212">
    <property type="entry name" value="WSC"/>
    <property type="match status" value="2"/>
</dbReference>
<evidence type="ECO:0000259" key="9">
    <source>
        <dbReference type="PROSITE" id="PS51212"/>
    </source>
</evidence>
<dbReference type="InterPro" id="IPR051836">
    <property type="entry name" value="Kremen_rcpt"/>
</dbReference>
<keyword evidence="11" id="KW-1185">Reference proteome</keyword>
<dbReference type="InterPro" id="IPR003609">
    <property type="entry name" value="Pan_app"/>
</dbReference>
<dbReference type="PANTHER" id="PTHR24269">
    <property type="entry name" value="KREMEN PROTEIN"/>
    <property type="match status" value="1"/>
</dbReference>
<sequence>MGWQSSPGRLAVAAAGLLGLVNGQAYFGSFQTTLDKCGADKFVYEGCYANFESTAGAFFHFSPQGFTPLDPSRSFPGWDPGSLWDSTQTPLDCARTCRAFGCKYSAMRDNNCNCGLQLPAAAVPNADDSACNRQCSGDSTQFCGGGSDAQVYSDPSFSTAAEVPIVARNRDLAECFETCAGLGYPLVFSAREKVDDSTTKIRCQCGTNFNFGNYRVVPSTLANEGDCNADCAVESTGGDCDPKTQKCCGRNEHYPVYVNSELQGCYVPKTPGFKASAQQTTFNCYDPPSRLLGPPKQLNTGLPLSSEDQTNVITATANGRTALKRPLTIGTGPNTWYLHGCYGNPPAQVLSLPSQGGNPEVGQIITDLATGTLNECASRCRSNSTFNYFGMANGGECYCSTSLNVEATLDQMQTCRLPCAGDNTRACGGTNAPVVYSLVPSGVYTQRQALFGDGFPICSCLPRSGAQIEDAPIECPDDDGTSILTSQNKTFIVKCGAEYAGGGGLDLPSSTPYVNSYAECAEVCSATADCAAFIYQHGPPESNGQGAACYLKSDTDNGGGTTPGNGTDNGGGGTTPGHGTDNGGGGTTPGNGTDNGGGGTTPGNGTDNGGGTTPATPPATGIDAIADKVFGQAFQDVFSSFDKVFDINIGDLFTNIPFFKPKSGGSTRRAIATSNDEIQDLETLASDSSDGMASPDEASPASAVIGSNPFLGDMLGNLDLDGLLGSVPALASIFPGLDITSLISGNIRAADPTTPPKAVNLDELAGLANTVLTALNTLPSDIAVPGPVDTDSLITLAGAITDALTTAADGTGPGVINGKDFASILNSVFDTINGIGSIFPKKSTSSSAQPRMTAAPTRRLRARDVAHIGPHPTGVLPPGSGPAEVCDIATLALPANIFAPTPPPDAGRCIPIIGYWYVGETTLLPCSEGYGAGGPQETGSPQAPGFPGGPGGRPPHPGPPGPPPPVVIPVAGSLVLTQEQLNHLLESTNIELEWTSEGERVLSIPGVLDMSDSHSDTFRLLLDHSSDSLSHSTDQFEIPITDEVGLTQAQLDSLLQDSTFDIFWNSQGAKQLSIPGVIDYSSTRNDTFSLRLSSSHHHTTYSAGVPGPTETPTPSPDGEEPAGSPEEDTGYDDIDAELAALDALIASLGDINLDVGDLDIASIDVGGLGFPEVPSIDTEDLEVNVGDVDVPTVEGPEAPQVPGIDAIPTINNAPGSVDNGSEGGGSSAKTGILPIDVPDEEGAIPVVDPSDEATWGINGA</sequence>
<dbReference type="InterPro" id="IPR002889">
    <property type="entry name" value="WSC_carb-bd"/>
</dbReference>
<accession>A0AAN6SHB3</accession>
<evidence type="ECO:0000256" key="8">
    <source>
        <dbReference type="SAM" id="SignalP"/>
    </source>
</evidence>
<evidence type="ECO:0000313" key="11">
    <source>
        <dbReference type="Proteomes" id="UP001303222"/>
    </source>
</evidence>
<feature type="chain" id="PRO_5042865722" description="WSC domain-containing protein" evidence="8">
    <location>
        <begin position="24"/>
        <end position="1260"/>
    </location>
</feature>
<name>A0AAN6SHB3_9PEZI</name>
<feature type="compositionally biased region" description="Pro residues" evidence="7">
    <location>
        <begin position="952"/>
        <end position="965"/>
    </location>
</feature>
<protein>
    <recommendedName>
        <fullName evidence="9">WSC domain-containing protein</fullName>
    </recommendedName>
</protein>
<feature type="domain" description="WSC" evidence="9">
    <location>
        <begin position="335"/>
        <end position="439"/>
    </location>
</feature>
<feature type="region of interest" description="Disordered" evidence="7">
    <location>
        <begin position="1097"/>
        <end position="1131"/>
    </location>
</feature>
<dbReference type="Pfam" id="PF01822">
    <property type="entry name" value="WSC"/>
    <property type="match status" value="2"/>
</dbReference>
<reference evidence="10" key="2">
    <citation type="submission" date="2023-06" db="EMBL/GenBank/DDBJ databases">
        <authorList>
            <consortium name="Lawrence Berkeley National Laboratory"/>
            <person name="Mondo S.J."/>
            <person name="Hensen N."/>
            <person name="Bonometti L."/>
            <person name="Westerberg I."/>
            <person name="Brannstrom I.O."/>
            <person name="Guillou S."/>
            <person name="Cros-Aarteil S."/>
            <person name="Calhoun S."/>
            <person name="Haridas S."/>
            <person name="Kuo A."/>
            <person name="Pangilinan J."/>
            <person name="Riley R."/>
            <person name="Labutti K."/>
            <person name="Andreopoulos B."/>
            <person name="Lipzen A."/>
            <person name="Chen C."/>
            <person name="Yanf M."/>
            <person name="Daum C."/>
            <person name="Ng V."/>
            <person name="Clum A."/>
            <person name="Steindorff A."/>
            <person name="Ohm R."/>
            <person name="Martin F."/>
            <person name="Silar P."/>
            <person name="Natvig D."/>
            <person name="Lalanne C."/>
            <person name="Gautier V."/>
            <person name="Ament-Velasquez S.L."/>
            <person name="Kruys A."/>
            <person name="Hutchinson M.I."/>
            <person name="Powell A.J."/>
            <person name="Barry K."/>
            <person name="Miller A.N."/>
            <person name="Grigoriev I.V."/>
            <person name="Debuchy R."/>
            <person name="Gladieux P."/>
            <person name="Thoren M.H."/>
            <person name="Johannesson H."/>
        </authorList>
    </citation>
    <scope>NUCLEOTIDE SEQUENCE</scope>
    <source>
        <strain evidence="10">CBS 626.80</strain>
    </source>
</reference>
<evidence type="ECO:0000256" key="4">
    <source>
        <dbReference type="ARBA" id="ARBA00022989"/>
    </source>
</evidence>
<dbReference type="GO" id="GO:0005886">
    <property type="term" value="C:plasma membrane"/>
    <property type="evidence" value="ECO:0007669"/>
    <property type="project" value="TreeGrafter"/>
</dbReference>
<evidence type="ECO:0000256" key="7">
    <source>
        <dbReference type="SAM" id="MobiDB-lite"/>
    </source>
</evidence>
<feature type="signal peptide" evidence="8">
    <location>
        <begin position="1"/>
        <end position="23"/>
    </location>
</feature>
<evidence type="ECO:0000256" key="1">
    <source>
        <dbReference type="ARBA" id="ARBA00004167"/>
    </source>
</evidence>
<organism evidence="10 11">
    <name type="scientific">Pseudoneurospora amorphoporcata</name>
    <dbReference type="NCBI Taxonomy" id="241081"/>
    <lineage>
        <taxon>Eukaryota</taxon>
        <taxon>Fungi</taxon>
        <taxon>Dikarya</taxon>
        <taxon>Ascomycota</taxon>
        <taxon>Pezizomycotina</taxon>
        <taxon>Sordariomycetes</taxon>
        <taxon>Sordariomycetidae</taxon>
        <taxon>Sordariales</taxon>
        <taxon>Sordariaceae</taxon>
        <taxon>Pseudoneurospora</taxon>
    </lineage>
</organism>
<keyword evidence="4" id="KW-1133">Transmembrane helix</keyword>